<protein>
    <recommendedName>
        <fullName evidence="3">Dethiobiotin synthase</fullName>
    </recommendedName>
</protein>
<dbReference type="RefSeq" id="WP_350782497.1">
    <property type="nucleotide sequence ID" value="NZ_JBEPEK010000126.1"/>
</dbReference>
<sequence length="53" mass="5633">MPELVFISGTTDCGKSAALLGHALSLAPVAWRRHCQDGVLSLEPCSSRKATLH</sequence>
<comment type="caution">
    <text evidence="1">The sequence shown here is derived from an EMBL/GenBank/DDBJ whole genome shotgun (WGS) entry which is preliminary data.</text>
</comment>
<gene>
    <name evidence="1" type="ORF">ABT404_19225</name>
</gene>
<accession>A0ABV1WXT2</accession>
<reference evidence="1 2" key="1">
    <citation type="submission" date="2024-06" db="EMBL/GenBank/DDBJ databases">
        <title>The Natural Products Discovery Center: Release of the First 8490 Sequenced Strains for Exploring Actinobacteria Biosynthetic Diversity.</title>
        <authorList>
            <person name="Kalkreuter E."/>
            <person name="Kautsar S.A."/>
            <person name="Yang D."/>
            <person name="Bader C.D."/>
            <person name="Teijaro C.N."/>
            <person name="Fluegel L."/>
            <person name="Davis C.M."/>
            <person name="Simpson J.R."/>
            <person name="Lauterbach L."/>
            <person name="Steele A.D."/>
            <person name="Gui C."/>
            <person name="Meng S."/>
            <person name="Li G."/>
            <person name="Viehrig K."/>
            <person name="Ye F."/>
            <person name="Su P."/>
            <person name="Kiefer A.F."/>
            <person name="Nichols A."/>
            <person name="Cepeda A.J."/>
            <person name="Yan W."/>
            <person name="Fan B."/>
            <person name="Jiang Y."/>
            <person name="Adhikari A."/>
            <person name="Zheng C.-J."/>
            <person name="Schuster L."/>
            <person name="Cowan T.M."/>
            <person name="Smanski M.J."/>
            <person name="Chevrette M.G."/>
            <person name="De Carvalho L.P.S."/>
            <person name="Shen B."/>
        </authorList>
    </citation>
    <scope>NUCLEOTIDE SEQUENCE [LARGE SCALE GENOMIC DNA]</scope>
    <source>
        <strain evidence="1 2">NPDC000234</strain>
    </source>
</reference>
<evidence type="ECO:0000313" key="2">
    <source>
        <dbReference type="Proteomes" id="UP001474181"/>
    </source>
</evidence>
<dbReference type="Proteomes" id="UP001474181">
    <property type="component" value="Unassembled WGS sequence"/>
</dbReference>
<organism evidence="1 2">
    <name type="scientific">Streptomyces hyaluromycini</name>
    <dbReference type="NCBI Taxonomy" id="1377993"/>
    <lineage>
        <taxon>Bacteria</taxon>
        <taxon>Bacillati</taxon>
        <taxon>Actinomycetota</taxon>
        <taxon>Actinomycetes</taxon>
        <taxon>Kitasatosporales</taxon>
        <taxon>Streptomycetaceae</taxon>
        <taxon>Streptomyces</taxon>
    </lineage>
</organism>
<proteinExistence type="predicted"/>
<evidence type="ECO:0000313" key="1">
    <source>
        <dbReference type="EMBL" id="MER7181584.1"/>
    </source>
</evidence>
<dbReference type="EMBL" id="JBEPEK010000126">
    <property type="protein sequence ID" value="MER7181584.1"/>
    <property type="molecule type" value="Genomic_DNA"/>
</dbReference>
<evidence type="ECO:0008006" key="3">
    <source>
        <dbReference type="Google" id="ProtNLM"/>
    </source>
</evidence>
<name>A0ABV1WXT2_9ACTN</name>
<keyword evidence="2" id="KW-1185">Reference proteome</keyword>